<evidence type="ECO:0000256" key="3">
    <source>
        <dbReference type="SAM" id="MobiDB-lite"/>
    </source>
</evidence>
<dbReference type="PANTHER" id="PTHR47706">
    <property type="entry name" value="NMRA-LIKE FAMILY PROTEIN"/>
    <property type="match status" value="1"/>
</dbReference>
<dbReference type="STRING" id="644352.J3P4N5"/>
<organism evidence="4">
    <name type="scientific">Gaeumannomyces tritici (strain R3-111a-1)</name>
    <name type="common">Wheat and barley take-all root rot fungus</name>
    <name type="synonym">Gaeumannomyces graminis var. tritici</name>
    <dbReference type="NCBI Taxonomy" id="644352"/>
    <lineage>
        <taxon>Eukaryota</taxon>
        <taxon>Fungi</taxon>
        <taxon>Dikarya</taxon>
        <taxon>Ascomycota</taxon>
        <taxon>Pezizomycotina</taxon>
        <taxon>Sordariomycetes</taxon>
        <taxon>Sordariomycetidae</taxon>
        <taxon>Magnaporthales</taxon>
        <taxon>Magnaporthaceae</taxon>
        <taxon>Gaeumannomyces</taxon>
    </lineage>
</organism>
<evidence type="ECO:0000256" key="1">
    <source>
        <dbReference type="ARBA" id="ARBA00022857"/>
    </source>
</evidence>
<dbReference type="SUPFAM" id="SSF51735">
    <property type="entry name" value="NAD(P)-binding Rossmann-fold domains"/>
    <property type="match status" value="1"/>
</dbReference>
<dbReference type="Gene3D" id="3.40.50.720">
    <property type="entry name" value="NAD(P)-binding Rossmann-like Domain"/>
    <property type="match status" value="1"/>
</dbReference>
<dbReference type="RefSeq" id="XP_009224576.1">
    <property type="nucleotide sequence ID" value="XM_009226312.1"/>
</dbReference>
<dbReference type="GeneID" id="20348930"/>
<keyword evidence="2" id="KW-0560">Oxidoreductase</keyword>
<dbReference type="GO" id="GO:0016491">
    <property type="term" value="F:oxidoreductase activity"/>
    <property type="evidence" value="ECO:0007669"/>
    <property type="project" value="UniProtKB-KW"/>
</dbReference>
<evidence type="ECO:0000256" key="2">
    <source>
        <dbReference type="ARBA" id="ARBA00023002"/>
    </source>
</evidence>
<keyword evidence="1" id="KW-0521">NADP</keyword>
<dbReference type="InterPro" id="IPR036291">
    <property type="entry name" value="NAD(P)-bd_dom_sf"/>
</dbReference>
<evidence type="ECO:0008006" key="7">
    <source>
        <dbReference type="Google" id="ProtNLM"/>
    </source>
</evidence>
<accession>J3P4N5</accession>
<reference evidence="6" key="1">
    <citation type="submission" date="2010-07" db="EMBL/GenBank/DDBJ databases">
        <title>The genome sequence of Gaeumannomyces graminis var. tritici strain R3-111a-1.</title>
        <authorList>
            <consortium name="The Broad Institute Genome Sequencing Platform"/>
            <person name="Ma L.-J."/>
            <person name="Dead R."/>
            <person name="Young S."/>
            <person name="Zeng Q."/>
            <person name="Koehrsen M."/>
            <person name="Alvarado L."/>
            <person name="Berlin A."/>
            <person name="Chapman S.B."/>
            <person name="Chen Z."/>
            <person name="Freedman E."/>
            <person name="Gellesch M."/>
            <person name="Goldberg J."/>
            <person name="Griggs A."/>
            <person name="Gujja S."/>
            <person name="Heilman E.R."/>
            <person name="Heiman D."/>
            <person name="Hepburn T."/>
            <person name="Howarth C."/>
            <person name="Jen D."/>
            <person name="Larson L."/>
            <person name="Mehta T."/>
            <person name="Neiman D."/>
            <person name="Pearson M."/>
            <person name="Roberts A."/>
            <person name="Saif S."/>
            <person name="Shea T."/>
            <person name="Shenoy N."/>
            <person name="Sisk P."/>
            <person name="Stolte C."/>
            <person name="Sykes S."/>
            <person name="Walk T."/>
            <person name="White J."/>
            <person name="Yandava C."/>
            <person name="Haas B."/>
            <person name="Nusbaum C."/>
            <person name="Birren B."/>
        </authorList>
    </citation>
    <scope>NUCLEOTIDE SEQUENCE [LARGE SCALE GENOMIC DNA]</scope>
    <source>
        <strain evidence="6">R3-111a-1</strain>
    </source>
</reference>
<reference evidence="4" key="2">
    <citation type="submission" date="2010-07" db="EMBL/GenBank/DDBJ databases">
        <authorList>
            <consortium name="The Broad Institute Genome Sequencing Platform"/>
            <consortium name="Broad Institute Genome Sequencing Center for Infectious Disease"/>
            <person name="Ma L.-J."/>
            <person name="Dead R."/>
            <person name="Young S."/>
            <person name="Zeng Q."/>
            <person name="Koehrsen M."/>
            <person name="Alvarado L."/>
            <person name="Berlin A."/>
            <person name="Chapman S.B."/>
            <person name="Chen Z."/>
            <person name="Freedman E."/>
            <person name="Gellesch M."/>
            <person name="Goldberg J."/>
            <person name="Griggs A."/>
            <person name="Gujja S."/>
            <person name="Heilman E.R."/>
            <person name="Heiman D."/>
            <person name="Hepburn T."/>
            <person name="Howarth C."/>
            <person name="Jen D."/>
            <person name="Larson L."/>
            <person name="Mehta T."/>
            <person name="Neiman D."/>
            <person name="Pearson M."/>
            <person name="Roberts A."/>
            <person name="Saif S."/>
            <person name="Shea T."/>
            <person name="Shenoy N."/>
            <person name="Sisk P."/>
            <person name="Stolte C."/>
            <person name="Sykes S."/>
            <person name="Walk T."/>
            <person name="White J."/>
            <person name="Yandava C."/>
            <person name="Haas B."/>
            <person name="Nusbaum C."/>
            <person name="Birren B."/>
        </authorList>
    </citation>
    <scope>NUCLEOTIDE SEQUENCE</scope>
    <source>
        <strain evidence="4">R3-111a-1</strain>
    </source>
</reference>
<dbReference type="OrthoDB" id="9974981at2759"/>
<protein>
    <recommendedName>
        <fullName evidence="7">NAD(P)-binding domain-containing protein</fullName>
    </recommendedName>
</protein>
<dbReference type="AlphaFoldDB" id="J3P4N5"/>
<dbReference type="Proteomes" id="UP000006039">
    <property type="component" value="Unassembled WGS sequence"/>
</dbReference>
<feature type="compositionally biased region" description="Pro residues" evidence="3">
    <location>
        <begin position="25"/>
        <end position="34"/>
    </location>
</feature>
<reference evidence="5" key="5">
    <citation type="submission" date="2018-04" db="UniProtKB">
        <authorList>
            <consortium name="EnsemblFungi"/>
        </authorList>
    </citation>
    <scope>IDENTIFICATION</scope>
    <source>
        <strain evidence="5">R3-111a-1</strain>
    </source>
</reference>
<reference evidence="4" key="3">
    <citation type="submission" date="2010-09" db="EMBL/GenBank/DDBJ databases">
        <title>Annotation of Gaeumannomyces graminis var. tritici R3-111a-1.</title>
        <authorList>
            <consortium name="The Broad Institute Genome Sequencing Platform"/>
            <person name="Ma L.-J."/>
            <person name="Dead R."/>
            <person name="Young S.K."/>
            <person name="Zeng Q."/>
            <person name="Gargeya S."/>
            <person name="Fitzgerald M."/>
            <person name="Haas B."/>
            <person name="Abouelleil A."/>
            <person name="Alvarado L."/>
            <person name="Arachchi H.M."/>
            <person name="Berlin A."/>
            <person name="Brown A."/>
            <person name="Chapman S.B."/>
            <person name="Chen Z."/>
            <person name="Dunbar C."/>
            <person name="Freedman E."/>
            <person name="Gearin G."/>
            <person name="Gellesch M."/>
            <person name="Goldberg J."/>
            <person name="Griggs A."/>
            <person name="Gujja S."/>
            <person name="Heiman D."/>
            <person name="Howarth C."/>
            <person name="Larson L."/>
            <person name="Lui A."/>
            <person name="MacDonald P.J.P."/>
            <person name="Mehta T."/>
            <person name="Montmayeur A."/>
            <person name="Murphy C."/>
            <person name="Neiman D."/>
            <person name="Pearson M."/>
            <person name="Priest M."/>
            <person name="Roberts A."/>
            <person name="Saif S."/>
            <person name="Shea T."/>
            <person name="Shenoy N."/>
            <person name="Sisk P."/>
            <person name="Stolte C."/>
            <person name="Sykes S."/>
            <person name="Yandava C."/>
            <person name="Wortman J."/>
            <person name="Nusbaum C."/>
            <person name="Birren B."/>
        </authorList>
    </citation>
    <scope>NUCLEOTIDE SEQUENCE</scope>
    <source>
        <strain evidence="4">R3-111a-1</strain>
    </source>
</reference>
<evidence type="ECO:0000313" key="6">
    <source>
        <dbReference type="Proteomes" id="UP000006039"/>
    </source>
</evidence>
<feature type="region of interest" description="Disordered" evidence="3">
    <location>
        <begin position="16"/>
        <end position="64"/>
    </location>
</feature>
<dbReference type="HOGENOM" id="CLU_956571_0_0_1"/>
<dbReference type="VEuPathDB" id="FungiDB:GGTG_08472"/>
<reference evidence="5" key="4">
    <citation type="journal article" date="2015" name="G3 (Bethesda)">
        <title>Genome sequences of three phytopathogenic species of the Magnaporthaceae family of fungi.</title>
        <authorList>
            <person name="Okagaki L.H."/>
            <person name="Nunes C.C."/>
            <person name="Sailsbery J."/>
            <person name="Clay B."/>
            <person name="Brown D."/>
            <person name="John T."/>
            <person name="Oh Y."/>
            <person name="Young N."/>
            <person name="Fitzgerald M."/>
            <person name="Haas B.J."/>
            <person name="Zeng Q."/>
            <person name="Young S."/>
            <person name="Adiconis X."/>
            <person name="Fan L."/>
            <person name="Levin J.Z."/>
            <person name="Mitchell T.K."/>
            <person name="Okubara P.A."/>
            <person name="Farman M.L."/>
            <person name="Kohn L.M."/>
            <person name="Birren B."/>
            <person name="Ma L.-J."/>
            <person name="Dean R.A."/>
        </authorList>
    </citation>
    <scope>NUCLEOTIDE SEQUENCE</scope>
    <source>
        <strain evidence="5">R3-111a-1</strain>
    </source>
</reference>
<sequence>MSSPIKKVAVFGVSTTGIFNHPRHPPTAPPPPHPARAGPHRRSRQAFMSLTRSPPPPQKKKASGNLGAPITAALLEAGFDVTAITRASSSTPSSLAPSVRVLRTTDDSYSDDDGGQLRALLTGHDAAALAKFPTAMGFDVPAKTATLYDGGARQFTGTTLEGIGRAVAGVLRRPDATANRHVRVRSAQTCQRELLAAFRAATAAAGEWEVREASAAGVRERGRAKRRDGVSGWTLDLAVAQLYMEESEEEEEEGARRRCFVASREESDNELLGVREESVDEIVAKALLASS</sequence>
<dbReference type="eggNOG" id="ENOG502SM3M">
    <property type="taxonomic scope" value="Eukaryota"/>
</dbReference>
<name>J3P4N5_GAET3</name>
<keyword evidence="6" id="KW-1185">Reference proteome</keyword>
<dbReference type="PANTHER" id="PTHR47706:SF9">
    <property type="entry name" value="NMRA-LIKE DOMAIN-CONTAINING PROTEIN-RELATED"/>
    <property type="match status" value="1"/>
</dbReference>
<gene>
    <name evidence="5" type="primary">20348930</name>
    <name evidence="4" type="ORF">GGTG_08472</name>
</gene>
<proteinExistence type="predicted"/>
<evidence type="ECO:0000313" key="4">
    <source>
        <dbReference type="EMBL" id="EJT74632.1"/>
    </source>
</evidence>
<dbReference type="EMBL" id="GL385398">
    <property type="protein sequence ID" value="EJT74632.1"/>
    <property type="molecule type" value="Genomic_DNA"/>
</dbReference>
<dbReference type="EnsemblFungi" id="EJT74632">
    <property type="protein sequence ID" value="EJT74632"/>
    <property type="gene ID" value="GGTG_08472"/>
</dbReference>
<evidence type="ECO:0000313" key="5">
    <source>
        <dbReference type="EnsemblFungi" id="EJT74632"/>
    </source>
</evidence>
<dbReference type="InterPro" id="IPR051609">
    <property type="entry name" value="NmrA/Isoflavone_reductase-like"/>
</dbReference>